<evidence type="ECO:0000313" key="6">
    <source>
        <dbReference type="EMBL" id="GFK92606.1"/>
    </source>
</evidence>
<protein>
    <submittedName>
        <fullName evidence="6">Putative ABC transporter ATP-binding protein YheS</fullName>
    </submittedName>
</protein>
<dbReference type="Pfam" id="PF00005">
    <property type="entry name" value="ABC_tran"/>
    <property type="match status" value="2"/>
</dbReference>
<dbReference type="CDD" id="cd03221">
    <property type="entry name" value="ABCF_EF-3"/>
    <property type="match status" value="2"/>
</dbReference>
<dbReference type="InterPro" id="IPR017871">
    <property type="entry name" value="ABC_transporter-like_CS"/>
</dbReference>
<evidence type="ECO:0000259" key="5">
    <source>
        <dbReference type="PROSITE" id="PS50893"/>
    </source>
</evidence>
<evidence type="ECO:0000256" key="1">
    <source>
        <dbReference type="ARBA" id="ARBA00022737"/>
    </source>
</evidence>
<dbReference type="Proteomes" id="UP000494245">
    <property type="component" value="Unassembled WGS sequence"/>
</dbReference>
<keyword evidence="2" id="KW-0547">Nucleotide-binding</keyword>
<dbReference type="Pfam" id="PF12848">
    <property type="entry name" value="ABC_tran_Xtn"/>
    <property type="match status" value="1"/>
</dbReference>
<evidence type="ECO:0000256" key="3">
    <source>
        <dbReference type="ARBA" id="ARBA00022840"/>
    </source>
</evidence>
<dbReference type="InterPro" id="IPR003439">
    <property type="entry name" value="ABC_transporter-like_ATP-bd"/>
</dbReference>
<dbReference type="Gene3D" id="3.40.50.300">
    <property type="entry name" value="P-loop containing nucleotide triphosphate hydrolases"/>
    <property type="match status" value="2"/>
</dbReference>
<dbReference type="InterPro" id="IPR050611">
    <property type="entry name" value="ABCF"/>
</dbReference>
<keyword evidence="7" id="KW-1185">Reference proteome</keyword>
<comment type="caution">
    <text evidence="6">The sequence shown here is derived from an EMBL/GenBank/DDBJ whole genome shotgun (WGS) entry which is preliminary data.</text>
</comment>
<feature type="domain" description="ABC transporter" evidence="5">
    <location>
        <begin position="4"/>
        <end position="254"/>
    </location>
</feature>
<dbReference type="RefSeq" id="WP_173080823.1">
    <property type="nucleotide sequence ID" value="NZ_BLTE01000001.1"/>
</dbReference>
<dbReference type="GO" id="GO:0016887">
    <property type="term" value="F:ATP hydrolysis activity"/>
    <property type="evidence" value="ECO:0007669"/>
    <property type="project" value="InterPro"/>
</dbReference>
<accession>A0A6V8LS38</accession>
<dbReference type="InterPro" id="IPR027417">
    <property type="entry name" value="P-loop_NTPase"/>
</dbReference>
<evidence type="ECO:0000313" key="7">
    <source>
        <dbReference type="Proteomes" id="UP000494245"/>
    </source>
</evidence>
<feature type="region of interest" description="Disordered" evidence="4">
    <location>
        <begin position="551"/>
        <end position="574"/>
    </location>
</feature>
<organism evidence="6 7">
    <name type="scientific">Fundidesulfovibrio magnetotacticus</name>
    <dbReference type="NCBI Taxonomy" id="2730080"/>
    <lineage>
        <taxon>Bacteria</taxon>
        <taxon>Pseudomonadati</taxon>
        <taxon>Thermodesulfobacteriota</taxon>
        <taxon>Desulfovibrionia</taxon>
        <taxon>Desulfovibrionales</taxon>
        <taxon>Desulfovibrionaceae</taxon>
        <taxon>Fundidesulfovibrio</taxon>
    </lineage>
</organism>
<dbReference type="PROSITE" id="PS50893">
    <property type="entry name" value="ABC_TRANSPORTER_2"/>
    <property type="match status" value="2"/>
</dbReference>
<sequence>MSKITIQNLSKSLGGRDLMSGFSMEAVSGMRLAVTGPNGCGKSTFLRLMAGEAEPDSGRVLLPPGARLGYVAQELGSSDLEEPLLAWVMSALPSWKEFWREWERASLERDERALESLSARQAEMEHSLGYNPEHRAKAILSGLGFEEKAWPHPVKLLSGGWRERAKLARVLVAGADVLLLDEPTNHLDIEAVEWLEQYLLCFNGVLIFVAHDRVFLDRVGTHVLFLGGDKPALRQGTFSEFLEWRAQTQQQMEAKAAQLSGAIGRQMAFVSRFRYKATKARQAQSKLKAVDKLQKELSGVAGNIERRRKTLDFKLPEPARADKNILSVADLEFAFPGGRSLWPRLTFNLYRGQKVALAGPNGAGKTTLLKCLTGELKPSGGTIRMGSQVRMGYFSQHQTEILRANETVMGEIRRLSDPRSSTEELCSVLGLFMLGEEYFERFVRDLSGGEKSRLVLASLFLARANFLVLDEPTNHLDLESREALVNALADYEGAILFVAHDRHLLAEAAEVIWTVGPEGLSEFLGGYEAYEAHLKAQASAACALSTGGRDKAMAKESREERQAAKRRQAEERNALSRQLKPLRERYAQLEGELEQAMTRQHDVEQVLAMPETYADAAKFSELSKEYHGLKEQGDALVLELADLEERIGELEARREAL</sequence>
<proteinExistence type="predicted"/>
<dbReference type="PANTHER" id="PTHR19211:SF14">
    <property type="entry name" value="ATP-BINDING CASSETTE SUB-FAMILY F MEMBER 1"/>
    <property type="match status" value="1"/>
</dbReference>
<dbReference type="EMBL" id="BLTE01000001">
    <property type="protein sequence ID" value="GFK92606.1"/>
    <property type="molecule type" value="Genomic_DNA"/>
</dbReference>
<dbReference type="InterPro" id="IPR003593">
    <property type="entry name" value="AAA+_ATPase"/>
</dbReference>
<gene>
    <name evidence="6" type="primary">yheS</name>
    <name evidence="6" type="ORF">NNJEOMEG_00431</name>
</gene>
<dbReference type="PANTHER" id="PTHR19211">
    <property type="entry name" value="ATP-BINDING TRANSPORT PROTEIN-RELATED"/>
    <property type="match status" value="1"/>
</dbReference>
<dbReference type="InterPro" id="IPR032781">
    <property type="entry name" value="ABC_tran_Xtn"/>
</dbReference>
<dbReference type="SUPFAM" id="SSF52540">
    <property type="entry name" value="P-loop containing nucleoside triphosphate hydrolases"/>
    <property type="match status" value="2"/>
</dbReference>
<dbReference type="Gene3D" id="6.10.140.1980">
    <property type="match status" value="1"/>
</dbReference>
<feature type="domain" description="ABC transporter" evidence="5">
    <location>
        <begin position="326"/>
        <end position="542"/>
    </location>
</feature>
<dbReference type="AlphaFoldDB" id="A0A6V8LS38"/>
<keyword evidence="3 6" id="KW-0067">ATP-binding</keyword>
<name>A0A6V8LS38_9BACT</name>
<dbReference type="FunFam" id="3.40.50.300:FF:000011">
    <property type="entry name" value="Putative ABC transporter ATP-binding component"/>
    <property type="match status" value="1"/>
</dbReference>
<evidence type="ECO:0000256" key="4">
    <source>
        <dbReference type="SAM" id="MobiDB-lite"/>
    </source>
</evidence>
<dbReference type="GO" id="GO:0005524">
    <property type="term" value="F:ATP binding"/>
    <property type="evidence" value="ECO:0007669"/>
    <property type="project" value="UniProtKB-KW"/>
</dbReference>
<reference evidence="6 7" key="2">
    <citation type="submission" date="2020-05" db="EMBL/GenBank/DDBJ databases">
        <title>Draft genome sequence of Desulfovibrio sp. strainFSS-1.</title>
        <authorList>
            <person name="Shimoshige H."/>
            <person name="Kobayashi H."/>
            <person name="Maekawa T."/>
        </authorList>
    </citation>
    <scope>NUCLEOTIDE SEQUENCE [LARGE SCALE GENOMIC DNA]</scope>
    <source>
        <strain evidence="6 7">SIID29052-01</strain>
    </source>
</reference>
<reference evidence="6 7" key="1">
    <citation type="submission" date="2020-04" db="EMBL/GenBank/DDBJ databases">
        <authorList>
            <consortium name="Desulfovibrio sp. FSS-1 genome sequencing consortium"/>
            <person name="Shimoshige H."/>
            <person name="Kobayashi H."/>
            <person name="Maekawa T."/>
        </authorList>
    </citation>
    <scope>NUCLEOTIDE SEQUENCE [LARGE SCALE GENOMIC DNA]</scope>
    <source>
        <strain evidence="6 7">SIID29052-01</strain>
    </source>
</reference>
<evidence type="ECO:0000256" key="2">
    <source>
        <dbReference type="ARBA" id="ARBA00022741"/>
    </source>
</evidence>
<keyword evidence="1" id="KW-0677">Repeat</keyword>
<dbReference type="SMART" id="SM00382">
    <property type="entry name" value="AAA"/>
    <property type="match status" value="2"/>
</dbReference>
<dbReference type="PROSITE" id="PS00211">
    <property type="entry name" value="ABC_TRANSPORTER_1"/>
    <property type="match status" value="1"/>
</dbReference>